<evidence type="ECO:0000313" key="12">
    <source>
        <dbReference type="Proteomes" id="UP000054937"/>
    </source>
</evidence>
<dbReference type="Proteomes" id="UP000054937">
    <property type="component" value="Unassembled WGS sequence"/>
</dbReference>
<protein>
    <submittedName>
        <fullName evidence="11">WD40-repeat-containing domain</fullName>
    </submittedName>
</protein>
<evidence type="ECO:0000256" key="7">
    <source>
        <dbReference type="ARBA" id="ARBA00023306"/>
    </source>
</evidence>
<feature type="compositionally biased region" description="Low complexity" evidence="9">
    <location>
        <begin position="8"/>
        <end position="26"/>
    </location>
</feature>
<gene>
    <name evidence="11" type="ORF">PPERSA_01162</name>
</gene>
<evidence type="ECO:0000256" key="2">
    <source>
        <dbReference type="ARBA" id="ARBA00006445"/>
    </source>
</evidence>
<feature type="repeat" description="WD" evidence="8">
    <location>
        <begin position="469"/>
        <end position="513"/>
    </location>
</feature>
<evidence type="ECO:0000256" key="9">
    <source>
        <dbReference type="SAM" id="MobiDB-lite"/>
    </source>
</evidence>
<dbReference type="GO" id="GO:1990757">
    <property type="term" value="F:ubiquitin ligase activator activity"/>
    <property type="evidence" value="ECO:0007669"/>
    <property type="project" value="TreeGrafter"/>
</dbReference>
<comment type="pathway">
    <text evidence="1">Protein modification; protein ubiquitination.</text>
</comment>
<feature type="repeat" description="WD" evidence="8">
    <location>
        <begin position="557"/>
        <end position="590"/>
    </location>
</feature>
<feature type="domain" description="CDC20/Fizzy WD40" evidence="10">
    <location>
        <begin position="299"/>
        <end position="588"/>
    </location>
</feature>
<dbReference type="GO" id="GO:0010997">
    <property type="term" value="F:anaphase-promoting complex binding"/>
    <property type="evidence" value="ECO:0007669"/>
    <property type="project" value="InterPro"/>
</dbReference>
<comment type="caution">
    <text evidence="11">The sequence shown here is derived from an EMBL/GenBank/DDBJ whole genome shotgun (WGS) entry which is preliminary data.</text>
</comment>
<keyword evidence="5" id="KW-0677">Repeat</keyword>
<reference evidence="11 12" key="1">
    <citation type="journal article" date="2015" name="Sci. Rep.">
        <title>Genome of the facultative scuticociliatosis pathogen Pseudocohnilembus persalinus provides insight into its virulence through horizontal gene transfer.</title>
        <authorList>
            <person name="Xiong J."/>
            <person name="Wang G."/>
            <person name="Cheng J."/>
            <person name="Tian M."/>
            <person name="Pan X."/>
            <person name="Warren A."/>
            <person name="Jiang C."/>
            <person name="Yuan D."/>
            <person name="Miao W."/>
        </authorList>
    </citation>
    <scope>NUCLEOTIDE SEQUENCE [LARGE SCALE GENOMIC DNA]</scope>
    <source>
        <strain evidence="11">36N120E</strain>
    </source>
</reference>
<keyword evidence="3 8" id="KW-0853">WD repeat</keyword>
<evidence type="ECO:0000256" key="3">
    <source>
        <dbReference type="ARBA" id="ARBA00022574"/>
    </source>
</evidence>
<keyword evidence="7" id="KW-0131">Cell cycle</keyword>
<accession>A0A0V0R231</accession>
<proteinExistence type="inferred from homology"/>
<comment type="similarity">
    <text evidence="2">Belongs to the WD repeat CDC20/Fizzy family.</text>
</comment>
<evidence type="ECO:0000256" key="1">
    <source>
        <dbReference type="ARBA" id="ARBA00004906"/>
    </source>
</evidence>
<dbReference type="CDD" id="cd00200">
    <property type="entry name" value="WD40"/>
    <property type="match status" value="1"/>
</dbReference>
<feature type="repeat" description="WD" evidence="8">
    <location>
        <begin position="344"/>
        <end position="385"/>
    </location>
</feature>
<dbReference type="GO" id="GO:0051301">
    <property type="term" value="P:cell division"/>
    <property type="evidence" value="ECO:0007669"/>
    <property type="project" value="UniProtKB-KW"/>
</dbReference>
<evidence type="ECO:0000256" key="4">
    <source>
        <dbReference type="ARBA" id="ARBA00022618"/>
    </source>
</evidence>
<dbReference type="PROSITE" id="PS50294">
    <property type="entry name" value="WD_REPEATS_REGION"/>
    <property type="match status" value="2"/>
</dbReference>
<dbReference type="SUPFAM" id="SSF50978">
    <property type="entry name" value="WD40 repeat-like"/>
    <property type="match status" value="1"/>
</dbReference>
<keyword evidence="6" id="KW-0498">Mitosis</keyword>
<feature type="region of interest" description="Disordered" evidence="9">
    <location>
        <begin position="1"/>
        <end position="33"/>
    </location>
</feature>
<evidence type="ECO:0000256" key="5">
    <source>
        <dbReference type="ARBA" id="ARBA00022737"/>
    </source>
</evidence>
<dbReference type="InterPro" id="IPR001680">
    <property type="entry name" value="WD40_rpt"/>
</dbReference>
<keyword evidence="12" id="KW-1185">Reference proteome</keyword>
<evidence type="ECO:0000313" key="11">
    <source>
        <dbReference type="EMBL" id="KRX08232.1"/>
    </source>
</evidence>
<dbReference type="GO" id="GO:0005680">
    <property type="term" value="C:anaphase-promoting complex"/>
    <property type="evidence" value="ECO:0007669"/>
    <property type="project" value="TreeGrafter"/>
</dbReference>
<evidence type="ECO:0000259" key="10">
    <source>
        <dbReference type="Pfam" id="PF24807"/>
    </source>
</evidence>
<dbReference type="GO" id="GO:1905786">
    <property type="term" value="P:positive regulation of anaphase-promoting complex-dependent catabolic process"/>
    <property type="evidence" value="ECO:0007669"/>
    <property type="project" value="TreeGrafter"/>
</dbReference>
<dbReference type="OrthoDB" id="10263272at2759"/>
<dbReference type="InterPro" id="IPR056150">
    <property type="entry name" value="WD40_CDC20-Fz"/>
</dbReference>
<dbReference type="GO" id="GO:0031145">
    <property type="term" value="P:anaphase-promoting complex-dependent catabolic process"/>
    <property type="evidence" value="ECO:0007669"/>
    <property type="project" value="TreeGrafter"/>
</dbReference>
<keyword evidence="4" id="KW-0132">Cell division</keyword>
<feature type="repeat" description="WD" evidence="8">
    <location>
        <begin position="427"/>
        <end position="468"/>
    </location>
</feature>
<dbReference type="EMBL" id="LDAU01000067">
    <property type="protein sequence ID" value="KRX08232.1"/>
    <property type="molecule type" value="Genomic_DNA"/>
</dbReference>
<dbReference type="AlphaFoldDB" id="A0A0V0R231"/>
<organism evidence="11 12">
    <name type="scientific">Pseudocohnilembus persalinus</name>
    <name type="common">Ciliate</name>
    <dbReference type="NCBI Taxonomy" id="266149"/>
    <lineage>
        <taxon>Eukaryota</taxon>
        <taxon>Sar</taxon>
        <taxon>Alveolata</taxon>
        <taxon>Ciliophora</taxon>
        <taxon>Intramacronucleata</taxon>
        <taxon>Oligohymenophorea</taxon>
        <taxon>Scuticociliatia</taxon>
        <taxon>Philasterida</taxon>
        <taxon>Pseudocohnilembidae</taxon>
        <taxon>Pseudocohnilembus</taxon>
    </lineage>
</organism>
<evidence type="ECO:0000256" key="6">
    <source>
        <dbReference type="ARBA" id="ARBA00022776"/>
    </source>
</evidence>
<dbReference type="SMART" id="SM00320">
    <property type="entry name" value="WD40"/>
    <property type="match status" value="6"/>
</dbReference>
<dbReference type="FunFam" id="2.130.10.10:FF:000025">
    <property type="entry name" value="FIZZY-related 2 isoform 1"/>
    <property type="match status" value="1"/>
</dbReference>
<evidence type="ECO:0000256" key="8">
    <source>
        <dbReference type="PROSITE-ProRule" id="PRU00221"/>
    </source>
</evidence>
<dbReference type="InterPro" id="IPR015943">
    <property type="entry name" value="WD40/YVTN_repeat-like_dom_sf"/>
</dbReference>
<dbReference type="Gene3D" id="2.130.10.10">
    <property type="entry name" value="YVTN repeat-like/Quinoprotein amine dehydrogenase"/>
    <property type="match status" value="1"/>
</dbReference>
<dbReference type="InParanoid" id="A0A0V0R231"/>
<dbReference type="FunCoup" id="A0A0V0R231">
    <property type="interactions" value="231"/>
</dbReference>
<dbReference type="Pfam" id="PF24807">
    <property type="entry name" value="WD40_CDC20-Fz"/>
    <property type="match status" value="1"/>
</dbReference>
<dbReference type="PANTHER" id="PTHR19918">
    <property type="entry name" value="CELL DIVISION CYCLE 20 CDC20 FIZZY -RELATED"/>
    <property type="match status" value="1"/>
</dbReference>
<sequence length="613" mass="70312">MESQSTASESSVNLDFDSSSSKSTASQQTHIQTKYKKNQYQTPYYQFHNNKAVNFSQSTQKPCFTKKKVNTELQQKLTQKTKNKASDDFFVSQQNKNIYFGSCVKNLNSIFTSDFDSNIYDKNCKQEEKKGKNNCCSSQDALEDLFSTDLVINTKKQFKKQKPSVTSDRYVPLRNNQNNEIILSNAHEINQIPNNNNFQTYYNENLLPSYFEQEEQQHIKISDLYKDHILNCRIQQKIEQNYTFKNANLMKFNHQMDTILDQENNIINKQQTALFEKSEIFENFNQKGKKINKIPYKVLDAPALQDDFYLNLIDWSTQNVLAVGLSSCVYLWSASNSRVTKLCDLGLQDSITSVGWSQKGPHLAIGTNKGDIQIWDGVKNKLVRTMTGHQARIGTVAWNSQTLTSGSRDKTILHRDIRSPTNYIQKLTGHKQEVCGLKWSFDEQQLASGGNDNKLFIWNQHSQNPIVKFNNHQAAVKALTWSPHQHGLLVSGGGTADRTIRFWNTLEQKQINSIDTGSQVCNLIFSKNVNQLVSTHGYSQNQVIVWDYPQMEKIATLTGHTFRVLYLAMSPDGETIVTGAGDETLRFWTVFESNNKNDEYDRSLLQIKNNYLR</sequence>
<dbReference type="InterPro" id="IPR033010">
    <property type="entry name" value="Cdc20/Fizzy"/>
</dbReference>
<dbReference type="PANTHER" id="PTHR19918:SF1">
    <property type="entry name" value="FIZZY-RELATED PROTEIN HOMOLOG"/>
    <property type="match status" value="1"/>
</dbReference>
<dbReference type="PROSITE" id="PS50082">
    <property type="entry name" value="WD_REPEATS_2"/>
    <property type="match status" value="4"/>
</dbReference>
<name>A0A0V0R231_PSEPJ</name>
<dbReference type="InterPro" id="IPR036322">
    <property type="entry name" value="WD40_repeat_dom_sf"/>
</dbReference>